<dbReference type="OMA" id="HENTNAM"/>
<comment type="caution">
    <text evidence="3">The sequence shown here is derived from an EMBL/GenBank/DDBJ whole genome shotgun (WGS) entry which is preliminary data.</text>
</comment>
<dbReference type="PANTHER" id="PTHR33096:SF1">
    <property type="entry name" value="CXC1-LIKE CYSTEINE CLUSTER ASSOCIATED WITH KDZ TRANSPOSASES DOMAIN-CONTAINING PROTEIN"/>
    <property type="match status" value="1"/>
</dbReference>
<dbReference type="AlphaFoldDB" id="A0A060SJG7"/>
<name>A0A060SJG7_PYCCI</name>
<protein>
    <recommendedName>
        <fullName evidence="5">CxC1-like cysteine cluster associated with KDZ transposases domain-containing protein</fullName>
    </recommendedName>
</protein>
<organism evidence="3 4">
    <name type="scientific">Pycnoporus cinnabarinus</name>
    <name type="common">Cinnabar-red polypore</name>
    <name type="synonym">Trametes cinnabarina</name>
    <dbReference type="NCBI Taxonomy" id="5643"/>
    <lineage>
        <taxon>Eukaryota</taxon>
        <taxon>Fungi</taxon>
        <taxon>Dikarya</taxon>
        <taxon>Basidiomycota</taxon>
        <taxon>Agaricomycotina</taxon>
        <taxon>Agaricomycetes</taxon>
        <taxon>Polyporales</taxon>
        <taxon>Polyporaceae</taxon>
        <taxon>Trametes</taxon>
    </lineage>
</organism>
<keyword evidence="4" id="KW-1185">Reference proteome</keyword>
<evidence type="ECO:0000313" key="4">
    <source>
        <dbReference type="Proteomes" id="UP000029665"/>
    </source>
</evidence>
<dbReference type="Pfam" id="PF18758">
    <property type="entry name" value="KDZ"/>
    <property type="match status" value="1"/>
</dbReference>
<dbReference type="OrthoDB" id="3251205at2759"/>
<reference evidence="3" key="1">
    <citation type="submission" date="2014-01" db="EMBL/GenBank/DDBJ databases">
        <title>The genome of the white-rot fungus Pycnoporus cinnabarinus: a basidiomycete model with a versatile arsenal for lignocellulosic biomass breakdown.</title>
        <authorList>
            <person name="Levasseur A."/>
            <person name="Lomascolo A."/>
            <person name="Ruiz-Duenas F.J."/>
            <person name="Uzan E."/>
            <person name="Piumi F."/>
            <person name="Kues U."/>
            <person name="Ram A.F.J."/>
            <person name="Murat C."/>
            <person name="Haon M."/>
            <person name="Benoit I."/>
            <person name="Arfi Y."/>
            <person name="Chevret D."/>
            <person name="Drula E."/>
            <person name="Kwon M.J."/>
            <person name="Gouret P."/>
            <person name="Lesage-Meessen L."/>
            <person name="Lombard V."/>
            <person name="Mariette J."/>
            <person name="Noirot C."/>
            <person name="Park J."/>
            <person name="Patyshakuliyeva A."/>
            <person name="Wieneger R.A.B."/>
            <person name="Wosten H.A.B."/>
            <person name="Martin F."/>
            <person name="Coutinho P.M."/>
            <person name="de Vries R."/>
            <person name="Martinez A.T."/>
            <person name="Klopp C."/>
            <person name="Pontarotti P."/>
            <person name="Henrissat B."/>
            <person name="Record E."/>
        </authorList>
    </citation>
    <scope>NUCLEOTIDE SEQUENCE [LARGE SCALE GENOMIC DNA]</scope>
    <source>
        <strain evidence="3">BRFM137</strain>
    </source>
</reference>
<feature type="coiled-coil region" evidence="1">
    <location>
        <begin position="553"/>
        <end position="580"/>
    </location>
</feature>
<dbReference type="InterPro" id="IPR040521">
    <property type="entry name" value="KDZ"/>
</dbReference>
<dbReference type="EMBL" id="CCBP010000199">
    <property type="protein sequence ID" value="CDO74657.1"/>
    <property type="molecule type" value="Genomic_DNA"/>
</dbReference>
<evidence type="ECO:0008006" key="5">
    <source>
        <dbReference type="Google" id="ProtNLM"/>
    </source>
</evidence>
<dbReference type="Proteomes" id="UP000029665">
    <property type="component" value="Unassembled WGS sequence"/>
</dbReference>
<evidence type="ECO:0000256" key="2">
    <source>
        <dbReference type="SAM" id="MobiDB-lite"/>
    </source>
</evidence>
<dbReference type="HOGENOM" id="CLU_013084_2_1_1"/>
<gene>
    <name evidence="3" type="ORF">BN946_scf184832.g1</name>
</gene>
<feature type="compositionally biased region" description="Acidic residues" evidence="2">
    <location>
        <begin position="827"/>
        <end position="843"/>
    </location>
</feature>
<keyword evidence="1" id="KW-0175">Coiled coil</keyword>
<accession>A0A060SJG7</accession>
<proteinExistence type="predicted"/>
<feature type="non-terminal residue" evidence="3">
    <location>
        <position position="1"/>
    </location>
</feature>
<feature type="region of interest" description="Disordered" evidence="2">
    <location>
        <begin position="822"/>
        <end position="850"/>
    </location>
</feature>
<evidence type="ECO:0000256" key="1">
    <source>
        <dbReference type="SAM" id="Coils"/>
    </source>
</evidence>
<sequence>PGDHPSPETNTSSIDERTWFATIVSYNATSSVPFTSASPAELPTVTLARRGYMATAPVRPSLAVSFDILSFFRHLRGFCPRISIQAYCQTLCGVHGVFFHRYLALQFSTAFDVYLDILHEVDQRAHVVLHRDQPNWRMHNACAPCLYHLEGEDDLEYSLLVAIDGNSSLKLVDDAFRSGQPQQDSRTWRTDVFMSSDEVDMFKDDVANAQKKRTPSGASIASDLMGGEAVPTAVPGGSVATDGMGTNIVHPDAPPFRAVPDGGAGHADSLVEEPCESKSVCAERWRNAGPEARKKMFALFAATGIFVCVCRHGHVLVMCDMVRSGELMKYALAIANKLVEVYGPTARIKVGYDIGCEFSKTLSNSSIADRVKDVITLIVPAFHGHSHNRGCQLDWHPLYTDGIGLEDFETSERFFSYSNGAAAGTRLATPFHRHQAIEGVVQSWSMQKHAASGKFIYNNYRQALQIIDEGERVLDVLKRDLHLSAADYERYLREERKYLHSLKSEPPEVSLRGEYVEALQELEQEQRKDTTAIATYQKLDYLIIKEGIDGRQIRAIEREYRFAQVRLQRAEEKVHRLEEQLDIDARWSPSSAEYKQAATEMALRRYRRALDHLERLVIQRLFELKKLGMNGIGYKLREKIGNALKTRAQAIRTALTAYNREATALSPPRPELSWTDVMNMVSIGEFDLLRDSRQDIRSLPWAQVVNRDGMNTYFKVKRAREEINRLNVEMRRLFTALVDEHVDYHHAIEQVKSSDAALAYELAQRQRYHNVVSGHIVEWLLKASRLPGFSGELAYGRRVGRNEGLLDGVSLPAWASYTGQGASTVADADEEDADEPYDMEDGEGIPGVGSAGASGRFVAFVDSLESSSSGTDAL</sequence>
<evidence type="ECO:0000313" key="3">
    <source>
        <dbReference type="EMBL" id="CDO74657.1"/>
    </source>
</evidence>
<dbReference type="PANTHER" id="PTHR33096">
    <property type="entry name" value="CXC2 DOMAIN-CONTAINING PROTEIN"/>
    <property type="match status" value="1"/>
</dbReference>